<evidence type="ECO:0000256" key="1">
    <source>
        <dbReference type="SAM" id="Coils"/>
    </source>
</evidence>
<sequence>MCPKNYEACEKLRAPSCKPEEELLEAISTLQMMCATAEKRAQSLQSENEHLLGSVFNLSRENSVLKEELKEANDRIGYQEKEKQWMEIENEHLEAEVVKRSGLANSYDRLLDEWSLEVGYKLRFGI</sequence>
<evidence type="ECO:0000313" key="2">
    <source>
        <dbReference type="EMBL" id="KAK0422320.1"/>
    </source>
</evidence>
<name>A0AA39IDD0_9BILA</name>
<comment type="caution">
    <text evidence="2">The sequence shown here is derived from an EMBL/GenBank/DDBJ whole genome shotgun (WGS) entry which is preliminary data.</text>
</comment>
<dbReference type="AlphaFoldDB" id="A0AA39IDD0"/>
<feature type="coiled-coil region" evidence="1">
    <location>
        <begin position="27"/>
        <end position="82"/>
    </location>
</feature>
<proteinExistence type="predicted"/>
<keyword evidence="1" id="KW-0175">Coiled coil</keyword>
<accession>A0AA39IDD0</accession>
<protein>
    <submittedName>
        <fullName evidence="2">Uncharacterized protein</fullName>
    </submittedName>
</protein>
<reference evidence="2" key="1">
    <citation type="submission" date="2023-06" db="EMBL/GenBank/DDBJ databases">
        <title>Genomic analysis of the entomopathogenic nematode Steinernema hermaphroditum.</title>
        <authorList>
            <person name="Schwarz E.M."/>
            <person name="Heppert J.K."/>
            <person name="Baniya A."/>
            <person name="Schwartz H.T."/>
            <person name="Tan C.-H."/>
            <person name="Antoshechkin I."/>
            <person name="Sternberg P.W."/>
            <person name="Goodrich-Blair H."/>
            <person name="Dillman A.R."/>
        </authorList>
    </citation>
    <scope>NUCLEOTIDE SEQUENCE</scope>
    <source>
        <strain evidence="2">PS9179</strain>
        <tissue evidence="2">Whole animal</tissue>
    </source>
</reference>
<evidence type="ECO:0000313" key="3">
    <source>
        <dbReference type="Proteomes" id="UP001175271"/>
    </source>
</evidence>
<dbReference type="Proteomes" id="UP001175271">
    <property type="component" value="Unassembled WGS sequence"/>
</dbReference>
<dbReference type="EMBL" id="JAUCMV010000001">
    <property type="protein sequence ID" value="KAK0422320.1"/>
    <property type="molecule type" value="Genomic_DNA"/>
</dbReference>
<organism evidence="2 3">
    <name type="scientific">Steinernema hermaphroditum</name>
    <dbReference type="NCBI Taxonomy" id="289476"/>
    <lineage>
        <taxon>Eukaryota</taxon>
        <taxon>Metazoa</taxon>
        <taxon>Ecdysozoa</taxon>
        <taxon>Nematoda</taxon>
        <taxon>Chromadorea</taxon>
        <taxon>Rhabditida</taxon>
        <taxon>Tylenchina</taxon>
        <taxon>Panagrolaimomorpha</taxon>
        <taxon>Strongyloidoidea</taxon>
        <taxon>Steinernematidae</taxon>
        <taxon>Steinernema</taxon>
    </lineage>
</organism>
<gene>
    <name evidence="2" type="ORF">QR680_007502</name>
</gene>
<keyword evidence="3" id="KW-1185">Reference proteome</keyword>